<dbReference type="EMBL" id="CP000157">
    <property type="protein sequence ID" value="ABC62343.1"/>
    <property type="molecule type" value="Genomic_DNA"/>
</dbReference>
<reference evidence="3" key="1">
    <citation type="journal article" date="2009" name="J. Bacteriol.">
        <title>Complete genome sequence of Erythrobacter litoralis HTCC2594.</title>
        <authorList>
            <person name="Oh H.M."/>
            <person name="Giovannoni S.J."/>
            <person name="Ferriera S."/>
            <person name="Johnson J."/>
            <person name="Cho J.C."/>
        </authorList>
    </citation>
    <scope>NUCLEOTIDE SEQUENCE [LARGE SCALE GENOMIC DNA]</scope>
    <source>
        <strain evidence="3">HTCC2594</strain>
    </source>
</reference>
<name>Q2ND98_ERYLH</name>
<dbReference type="AlphaFoldDB" id="Q2ND98"/>
<keyword evidence="3" id="KW-1185">Reference proteome</keyword>
<protein>
    <submittedName>
        <fullName evidence="2">Uncharacterized protein</fullName>
    </submittedName>
</protein>
<proteinExistence type="predicted"/>
<dbReference type="STRING" id="314225.ELI_01255"/>
<evidence type="ECO:0000256" key="1">
    <source>
        <dbReference type="SAM" id="MobiDB-lite"/>
    </source>
</evidence>
<evidence type="ECO:0000313" key="3">
    <source>
        <dbReference type="Proteomes" id="UP000008808"/>
    </source>
</evidence>
<organism evidence="2 3">
    <name type="scientific">Erythrobacter litoralis (strain HTCC2594)</name>
    <dbReference type="NCBI Taxonomy" id="314225"/>
    <lineage>
        <taxon>Bacteria</taxon>
        <taxon>Pseudomonadati</taxon>
        <taxon>Pseudomonadota</taxon>
        <taxon>Alphaproteobacteria</taxon>
        <taxon>Sphingomonadales</taxon>
        <taxon>Erythrobacteraceae</taxon>
        <taxon>Erythrobacter/Porphyrobacter group</taxon>
        <taxon>Erythrobacter</taxon>
    </lineage>
</organism>
<gene>
    <name evidence="2" type="ordered locus">ELI_01255</name>
</gene>
<feature type="region of interest" description="Disordered" evidence="1">
    <location>
        <begin position="83"/>
        <end position="103"/>
    </location>
</feature>
<dbReference type="HOGENOM" id="CLU_2259474_0_0_5"/>
<dbReference type="KEGG" id="eli:ELI_01255"/>
<sequence>MGIINAIIAEIIKDEKEGATVTNVVKATRIDASDALYIIRSLLKDRIIKKVDGDRLVSTNPNVYRRALQINLDNGGSAFDWPERVADGSRADAKPREGVGKDE</sequence>
<evidence type="ECO:0000313" key="2">
    <source>
        <dbReference type="EMBL" id="ABC62343.1"/>
    </source>
</evidence>
<dbReference type="Proteomes" id="UP000008808">
    <property type="component" value="Chromosome"/>
</dbReference>
<accession>Q2ND98</accession>
<dbReference type="RefSeq" id="WP_011413219.1">
    <property type="nucleotide sequence ID" value="NC_007722.1"/>
</dbReference>